<dbReference type="GO" id="GO:0048488">
    <property type="term" value="P:synaptic vesicle endocytosis"/>
    <property type="evidence" value="ECO:0007669"/>
    <property type="project" value="TreeGrafter"/>
</dbReference>
<dbReference type="InterPro" id="IPR003017">
    <property type="entry name" value="Amphiphysin_1"/>
</dbReference>
<dbReference type="GeneTree" id="ENSGT00950000182882"/>
<evidence type="ECO:0000256" key="4">
    <source>
        <dbReference type="ARBA" id="ARBA00023018"/>
    </source>
</evidence>
<keyword evidence="5 14" id="KW-0175">Coiled coil</keyword>
<dbReference type="InterPro" id="IPR001452">
    <property type="entry name" value="SH3_domain"/>
</dbReference>
<comment type="function">
    <text evidence="10">May participate in mechanisms of regulated exocytosis in synapses and certain endocrine cell types. May control the properties of the membrane associated cytoskeleton.</text>
</comment>
<dbReference type="CDD" id="cd12140">
    <property type="entry name" value="SH3_Amphiphysin_I"/>
    <property type="match status" value="1"/>
</dbReference>
<evidence type="ECO:0000256" key="12">
    <source>
        <dbReference type="ARBA" id="ARBA00069352"/>
    </source>
</evidence>
<dbReference type="SUPFAM" id="SSF50044">
    <property type="entry name" value="SH3-domain"/>
    <property type="match status" value="1"/>
</dbReference>
<keyword evidence="6" id="KW-0472">Membrane</keyword>
<dbReference type="SMART" id="SM00326">
    <property type="entry name" value="SH3"/>
    <property type="match status" value="1"/>
</dbReference>
<feature type="coiled-coil region" evidence="14">
    <location>
        <begin position="152"/>
        <end position="186"/>
    </location>
</feature>
<evidence type="ECO:0000256" key="10">
    <source>
        <dbReference type="ARBA" id="ARBA00058978"/>
    </source>
</evidence>
<evidence type="ECO:0000256" key="3">
    <source>
        <dbReference type="ARBA" id="ARBA00022490"/>
    </source>
</evidence>
<comment type="subcellular location">
    <subcellularLocation>
        <location evidence="1">Cytoplasm</location>
        <location evidence="1">Cytoskeleton</location>
    </subcellularLocation>
    <subcellularLocation>
        <location evidence="9">Cytoplasmic vesicle</location>
        <location evidence="9">Secretory vesicle</location>
        <location evidence="9">Synaptic vesicle membrane</location>
        <topology evidence="9">Peripheral membrane protein</topology>
        <orientation evidence="9">Cytoplasmic side</orientation>
    </subcellularLocation>
</comment>
<feature type="domain" description="SH3" evidence="16">
    <location>
        <begin position="567"/>
        <end position="640"/>
    </location>
</feature>
<dbReference type="InterPro" id="IPR035470">
    <property type="entry name" value="Amphiphysin_I_SH3"/>
</dbReference>
<name>A0A8C8XM17_PANLE</name>
<dbReference type="Proteomes" id="UP000694399">
    <property type="component" value="Chromosome A3"/>
</dbReference>
<dbReference type="PANTHER" id="PTHR46514">
    <property type="entry name" value="AMPHIPHYSIN"/>
    <property type="match status" value="1"/>
</dbReference>
<dbReference type="InterPro" id="IPR003005">
    <property type="entry name" value="Amphiphysin"/>
</dbReference>
<dbReference type="CDD" id="cd07611">
    <property type="entry name" value="BAR_Amphiphysin_I_II"/>
    <property type="match status" value="1"/>
</dbReference>
<dbReference type="SMART" id="SM00721">
    <property type="entry name" value="BAR"/>
    <property type="match status" value="1"/>
</dbReference>
<organism evidence="18 19">
    <name type="scientific">Panthera leo</name>
    <name type="common">Lion</name>
    <dbReference type="NCBI Taxonomy" id="9689"/>
    <lineage>
        <taxon>Eukaryota</taxon>
        <taxon>Metazoa</taxon>
        <taxon>Chordata</taxon>
        <taxon>Craniata</taxon>
        <taxon>Vertebrata</taxon>
        <taxon>Euteleostomi</taxon>
        <taxon>Mammalia</taxon>
        <taxon>Eutheria</taxon>
        <taxon>Laurasiatheria</taxon>
        <taxon>Carnivora</taxon>
        <taxon>Feliformia</taxon>
        <taxon>Felidae</taxon>
        <taxon>Pantherinae</taxon>
        <taxon>Panthera</taxon>
    </lineage>
</organism>
<keyword evidence="7" id="KW-0206">Cytoskeleton</keyword>
<dbReference type="GO" id="GO:0005886">
    <property type="term" value="C:plasma membrane"/>
    <property type="evidence" value="ECO:0007669"/>
    <property type="project" value="TreeGrafter"/>
</dbReference>
<protein>
    <recommendedName>
        <fullName evidence="12">Amphiphysin</fullName>
    </recommendedName>
</protein>
<evidence type="ECO:0000256" key="15">
    <source>
        <dbReference type="SAM" id="MobiDB-lite"/>
    </source>
</evidence>
<evidence type="ECO:0000256" key="13">
    <source>
        <dbReference type="PROSITE-ProRule" id="PRU00192"/>
    </source>
</evidence>
<evidence type="ECO:0000259" key="16">
    <source>
        <dbReference type="PROSITE" id="PS50002"/>
    </source>
</evidence>
<evidence type="ECO:0000313" key="18">
    <source>
        <dbReference type="Ensembl" id="ENSPLOP00000018926.1"/>
    </source>
</evidence>
<dbReference type="Gene3D" id="1.20.1270.60">
    <property type="entry name" value="Arfaptin homology (AH) domain/BAR domain"/>
    <property type="match status" value="1"/>
</dbReference>
<evidence type="ECO:0000256" key="7">
    <source>
        <dbReference type="ARBA" id="ARBA00023212"/>
    </source>
</evidence>
<evidence type="ECO:0000256" key="9">
    <source>
        <dbReference type="ARBA" id="ARBA00037838"/>
    </source>
</evidence>
<evidence type="ECO:0000256" key="2">
    <source>
        <dbReference type="ARBA" id="ARBA00022443"/>
    </source>
</evidence>
<keyword evidence="3" id="KW-0963">Cytoplasm</keyword>
<feature type="domain" description="BAR" evidence="17">
    <location>
        <begin position="24"/>
        <end position="240"/>
    </location>
</feature>
<reference evidence="18" key="2">
    <citation type="submission" date="2025-08" db="UniProtKB">
        <authorList>
            <consortium name="Ensembl"/>
        </authorList>
    </citation>
    <scope>IDENTIFICATION</scope>
</reference>
<dbReference type="Ensembl" id="ENSPLOT00000020955.1">
    <property type="protein sequence ID" value="ENSPLOP00000018926.1"/>
    <property type="gene ID" value="ENSPLOG00000013547.1"/>
</dbReference>
<feature type="region of interest" description="Disordered" evidence="15">
    <location>
        <begin position="244"/>
        <end position="312"/>
    </location>
</feature>
<dbReference type="PRINTS" id="PR01251">
    <property type="entry name" value="AMPHIPHYSIN"/>
</dbReference>
<dbReference type="Pfam" id="PF03114">
    <property type="entry name" value="BAR"/>
    <property type="match status" value="1"/>
</dbReference>
<dbReference type="FunFam" id="1.20.1270.60:FF:000013">
    <property type="entry name" value="Amphiphysin isoform 2"/>
    <property type="match status" value="1"/>
</dbReference>
<proteinExistence type="predicted"/>
<keyword evidence="4" id="KW-0770">Synapse</keyword>
<dbReference type="SUPFAM" id="SSF103657">
    <property type="entry name" value="BAR/IMD domain-like"/>
    <property type="match status" value="1"/>
</dbReference>
<evidence type="ECO:0000259" key="17">
    <source>
        <dbReference type="PROSITE" id="PS51021"/>
    </source>
</evidence>
<accession>A0A8C8XM17</accession>
<dbReference type="FunFam" id="2.30.30.40:FF:000103">
    <property type="entry name" value="Amphiphysin"/>
    <property type="match status" value="1"/>
</dbReference>
<feature type="compositionally biased region" description="Pro residues" evidence="15">
    <location>
        <begin position="261"/>
        <end position="274"/>
    </location>
</feature>
<dbReference type="Gene3D" id="2.30.30.40">
    <property type="entry name" value="SH3 Domains"/>
    <property type="match status" value="1"/>
</dbReference>
<keyword evidence="19" id="KW-1185">Reference proteome</keyword>
<dbReference type="InterPro" id="IPR027267">
    <property type="entry name" value="AH/BAR_dom_sf"/>
</dbReference>
<gene>
    <name evidence="18" type="primary">AMPH</name>
</gene>
<dbReference type="GO" id="GO:0005856">
    <property type="term" value="C:cytoskeleton"/>
    <property type="evidence" value="ECO:0007669"/>
    <property type="project" value="UniProtKB-SubCell"/>
</dbReference>
<evidence type="ECO:0000256" key="5">
    <source>
        <dbReference type="ARBA" id="ARBA00023054"/>
    </source>
</evidence>
<dbReference type="PROSITE" id="PS51021">
    <property type="entry name" value="BAR"/>
    <property type="match status" value="1"/>
</dbReference>
<evidence type="ECO:0000313" key="19">
    <source>
        <dbReference type="Proteomes" id="UP000694399"/>
    </source>
</evidence>
<dbReference type="GeneID" id="122205992"/>
<feature type="region of interest" description="Disordered" evidence="15">
    <location>
        <begin position="444"/>
        <end position="562"/>
    </location>
</feature>
<evidence type="ECO:0000256" key="6">
    <source>
        <dbReference type="ARBA" id="ARBA00023136"/>
    </source>
</evidence>
<dbReference type="InterPro" id="IPR004148">
    <property type="entry name" value="BAR_dom"/>
</dbReference>
<comment type="subunit">
    <text evidence="11">Heterodimer with BIN1. Binds SH3GLB1. Interacts with REPS1 and SGIP1. Binds AP2A2. Interacts with AP2B1. Interacts with DNM1 and SYNJ1.</text>
</comment>
<dbReference type="PANTHER" id="PTHR46514:SF2">
    <property type="entry name" value="AMPHIPHYSIN"/>
    <property type="match status" value="1"/>
</dbReference>
<dbReference type="GO" id="GO:0030672">
    <property type="term" value="C:synaptic vesicle membrane"/>
    <property type="evidence" value="ECO:0007669"/>
    <property type="project" value="UniProtKB-SubCell"/>
</dbReference>
<dbReference type="PROSITE" id="PS50002">
    <property type="entry name" value="SH3"/>
    <property type="match status" value="1"/>
</dbReference>
<reference evidence="18" key="1">
    <citation type="journal article" date="2019" name="bioRxiv">
        <title>Long live the king: chromosome-level assembly of the lion (Panthera leo) using linked-read, Hi-C, and long read data.</title>
        <authorList>
            <person name="Armstrong E.E."/>
            <person name="Taylor R.W."/>
            <person name="Miller D.E."/>
            <person name="Kaelin C."/>
            <person name="Barsh G."/>
            <person name="Hadly E.A."/>
            <person name="Petrov D."/>
        </authorList>
    </citation>
    <scope>NUCLEOTIDE SEQUENCE [LARGE SCALE GENOMIC DNA]</scope>
</reference>
<sequence length="640" mass="70799">MADIKTGIFAKNVQKRLNRAQEKVLQKLGKADETKDEQFEEYVQNFKRQEAEGTRLQRELRGYLAAIKAMQEASMKLTESLHEVYEPDWYGREDVKMVGEKCDVLWEDFHQKLVDGSLLTLDTYLGQFPDIKNRIAKRSRKLVDYDSARHHLEALQSSKRKDESRISKAEEEFQKAQKVFEEFNVDLQEELPSLWSRRVGFYVNTFKNVSSLEAKFHKEIAVLCHKLYEVMTKLGDQHADKAFTIQGAPSDSGPLRIAKTPSPPEEPSPIPSPTASPNHTLVPASPAPARPRSPSQTRKGPPVPPLPKVTPTKELQQENIINFFEDNFVPEISVTTPSQNEVPEVKKEETLLDLDFDPFKPEVTPAGSAGVTHSPMSQTLPWDLWTTSTDLVQPASGGTFNGFTQPQDTSLFTMQTDQSMICNLVVPGTDADVTVATLVSAAEEAPVEEAEMEKAALPTGEGAGVEEARTDADTAQAMDGDRSQPEESEVAAPQEKVIPSVVIEPASNNEGEEHEAAEVAETKETPMAAASTSEPPELAAEPRAGEDSQPVPSAPAASQLSQEVPPGFLYKVETLHDFEAANSDELTLQRGDVVLVVPSDSEADQDAGWLVGVKESDWLQYRDLATYKGLFPENFTRRLD</sequence>
<dbReference type="CTD" id="273"/>
<keyword evidence="2 13" id="KW-0728">SH3 domain</keyword>
<evidence type="ECO:0000256" key="11">
    <source>
        <dbReference type="ARBA" id="ARBA00064175"/>
    </source>
</evidence>
<reference evidence="18" key="3">
    <citation type="submission" date="2025-09" db="UniProtKB">
        <authorList>
            <consortium name="Ensembl"/>
        </authorList>
    </citation>
    <scope>IDENTIFICATION</scope>
</reference>
<evidence type="ECO:0000256" key="1">
    <source>
        <dbReference type="ARBA" id="ARBA00004245"/>
    </source>
</evidence>
<dbReference type="PRINTS" id="PR01252">
    <property type="entry name" value="AMPHIPHYSIN1"/>
</dbReference>
<dbReference type="InterPro" id="IPR036028">
    <property type="entry name" value="SH3-like_dom_sf"/>
</dbReference>
<dbReference type="PRINTS" id="PR00452">
    <property type="entry name" value="SH3DOMAIN"/>
</dbReference>
<dbReference type="GO" id="GO:0005543">
    <property type="term" value="F:phospholipid binding"/>
    <property type="evidence" value="ECO:0007669"/>
    <property type="project" value="TreeGrafter"/>
</dbReference>
<dbReference type="AlphaFoldDB" id="A0A8C8XM17"/>
<evidence type="ECO:0000256" key="8">
    <source>
        <dbReference type="ARBA" id="ARBA00023329"/>
    </source>
</evidence>
<keyword evidence="8" id="KW-0968">Cytoplasmic vesicle</keyword>
<dbReference type="RefSeq" id="XP_042770634.1">
    <property type="nucleotide sequence ID" value="XM_042914700.1"/>
</dbReference>
<feature type="compositionally biased region" description="Basic and acidic residues" evidence="15">
    <location>
        <begin position="514"/>
        <end position="524"/>
    </location>
</feature>
<evidence type="ECO:0000256" key="14">
    <source>
        <dbReference type="SAM" id="Coils"/>
    </source>
</evidence>